<evidence type="ECO:0000256" key="1">
    <source>
        <dbReference type="SAM" id="MobiDB-lite"/>
    </source>
</evidence>
<sequence length="37" mass="4061">MAVTKPKRKSVAADFMMKPAKGRKKSPEELAPVVSMD</sequence>
<evidence type="ECO:0000313" key="2">
    <source>
        <dbReference type="EMBL" id="KKK67964.1"/>
    </source>
</evidence>
<feature type="compositionally biased region" description="Basic residues" evidence="1">
    <location>
        <begin position="1"/>
        <end position="10"/>
    </location>
</feature>
<name>A0A0F8ZNK2_9ZZZZ</name>
<organism evidence="2">
    <name type="scientific">marine sediment metagenome</name>
    <dbReference type="NCBI Taxonomy" id="412755"/>
    <lineage>
        <taxon>unclassified sequences</taxon>
        <taxon>metagenomes</taxon>
        <taxon>ecological metagenomes</taxon>
    </lineage>
</organism>
<dbReference type="AlphaFoldDB" id="A0A0F8ZNK2"/>
<protein>
    <submittedName>
        <fullName evidence="2">Uncharacterized protein</fullName>
    </submittedName>
</protein>
<proteinExistence type="predicted"/>
<dbReference type="EMBL" id="LAZR01059356">
    <property type="protein sequence ID" value="KKK67964.1"/>
    <property type="molecule type" value="Genomic_DNA"/>
</dbReference>
<comment type="caution">
    <text evidence="2">The sequence shown here is derived from an EMBL/GenBank/DDBJ whole genome shotgun (WGS) entry which is preliminary data.</text>
</comment>
<feature type="region of interest" description="Disordered" evidence="1">
    <location>
        <begin position="1"/>
        <end position="37"/>
    </location>
</feature>
<reference evidence="2" key="1">
    <citation type="journal article" date="2015" name="Nature">
        <title>Complex archaea that bridge the gap between prokaryotes and eukaryotes.</title>
        <authorList>
            <person name="Spang A."/>
            <person name="Saw J.H."/>
            <person name="Jorgensen S.L."/>
            <person name="Zaremba-Niedzwiedzka K."/>
            <person name="Martijn J."/>
            <person name="Lind A.E."/>
            <person name="van Eijk R."/>
            <person name="Schleper C."/>
            <person name="Guy L."/>
            <person name="Ettema T.J."/>
        </authorList>
    </citation>
    <scope>NUCLEOTIDE SEQUENCE</scope>
</reference>
<gene>
    <name evidence="2" type="ORF">LCGC14_2948840</name>
</gene>
<feature type="non-terminal residue" evidence="2">
    <location>
        <position position="37"/>
    </location>
</feature>
<accession>A0A0F8ZNK2</accession>